<organism evidence="2 3">
    <name type="scientific">Corynebacterium phocae</name>
    <dbReference type="NCBI Taxonomy" id="161895"/>
    <lineage>
        <taxon>Bacteria</taxon>
        <taxon>Bacillati</taxon>
        <taxon>Actinomycetota</taxon>
        <taxon>Actinomycetes</taxon>
        <taxon>Mycobacteriales</taxon>
        <taxon>Corynebacteriaceae</taxon>
        <taxon>Corynebacterium</taxon>
    </lineage>
</organism>
<gene>
    <name evidence="2" type="ORF">CPHO_07215</name>
</gene>
<keyword evidence="1" id="KW-1133">Transmembrane helix</keyword>
<keyword evidence="3" id="KW-1185">Reference proteome</keyword>
<sequence length="68" mass="7406">MISKRPARRAAPDLRVARLQDQLAKRARFDVLIFIFGMLVGIALYGLLILPPPGLAHYCSALAEMAGA</sequence>
<accession>A0A1L7D3K7</accession>
<keyword evidence="1" id="KW-0472">Membrane</keyword>
<protein>
    <submittedName>
        <fullName evidence="2">Uncharacterized protein</fullName>
    </submittedName>
</protein>
<dbReference type="EMBL" id="CP009249">
    <property type="protein sequence ID" value="APT92714.1"/>
    <property type="molecule type" value="Genomic_DNA"/>
</dbReference>
<dbReference type="AlphaFoldDB" id="A0A1L7D3K7"/>
<keyword evidence="1" id="KW-0812">Transmembrane</keyword>
<evidence type="ECO:0000256" key="1">
    <source>
        <dbReference type="SAM" id="Phobius"/>
    </source>
</evidence>
<reference evidence="2 3" key="1">
    <citation type="submission" date="2014-08" db="EMBL/GenBank/DDBJ databases">
        <title>Complete genome sequence of Corynebacterium phocae M408/89/1(T)(=DSM 44612(T)), isolated from the common seal (Phoca vitulina).</title>
        <authorList>
            <person name="Ruckert C."/>
            <person name="Albersmeier A."/>
            <person name="Winkler A."/>
            <person name="Kalinowski J."/>
        </authorList>
    </citation>
    <scope>NUCLEOTIDE SEQUENCE [LARGE SCALE GENOMIC DNA]</scope>
    <source>
        <strain evidence="2 3">M408/89/1</strain>
    </source>
</reference>
<name>A0A1L7D3K7_9CORY</name>
<dbReference type="KEGG" id="cpho:CPHO_07215"/>
<dbReference type="STRING" id="161895.CPHO_07215"/>
<evidence type="ECO:0000313" key="3">
    <source>
        <dbReference type="Proteomes" id="UP000185491"/>
    </source>
</evidence>
<proteinExistence type="predicted"/>
<feature type="transmembrane region" description="Helical" evidence="1">
    <location>
        <begin position="31"/>
        <end position="50"/>
    </location>
</feature>
<dbReference type="Proteomes" id="UP000185491">
    <property type="component" value="Chromosome"/>
</dbReference>
<evidence type="ECO:0000313" key="2">
    <source>
        <dbReference type="EMBL" id="APT92714.1"/>
    </source>
</evidence>